<feature type="compositionally biased region" description="Basic and acidic residues" evidence="9">
    <location>
        <begin position="1"/>
        <end position="38"/>
    </location>
</feature>
<evidence type="ECO:0000256" key="3">
    <source>
        <dbReference type="ARBA" id="ARBA00022448"/>
    </source>
</evidence>
<dbReference type="Proteomes" id="UP000545037">
    <property type="component" value="Unassembled WGS sequence"/>
</dbReference>
<dbReference type="SUPFAM" id="SSF160240">
    <property type="entry name" value="Cation efflux protein cytoplasmic domain-like"/>
    <property type="match status" value="1"/>
</dbReference>
<feature type="region of interest" description="Disordered" evidence="9">
    <location>
        <begin position="1"/>
        <end position="49"/>
    </location>
</feature>
<keyword evidence="3" id="KW-0813">Transport</keyword>
<feature type="transmembrane region" description="Helical" evidence="10">
    <location>
        <begin position="157"/>
        <end position="181"/>
    </location>
</feature>
<feature type="domain" description="Cation efflux protein cytoplasmic" evidence="12">
    <location>
        <begin position="255"/>
        <end position="326"/>
    </location>
</feature>
<dbReference type="PANTHER" id="PTHR11562">
    <property type="entry name" value="CATION EFFLUX PROTEIN/ ZINC TRANSPORTER"/>
    <property type="match status" value="1"/>
</dbReference>
<dbReference type="Pfam" id="PF01545">
    <property type="entry name" value="Cation_efflux"/>
    <property type="match status" value="1"/>
</dbReference>
<dbReference type="SUPFAM" id="SSF161111">
    <property type="entry name" value="Cation efflux protein transmembrane domain-like"/>
    <property type="match status" value="1"/>
</dbReference>
<feature type="compositionally biased region" description="Basic residues" evidence="9">
    <location>
        <begin position="39"/>
        <end position="49"/>
    </location>
</feature>
<evidence type="ECO:0000313" key="13">
    <source>
        <dbReference type="EMBL" id="MBB5744612.1"/>
    </source>
</evidence>
<dbReference type="InterPro" id="IPR002524">
    <property type="entry name" value="Cation_efflux"/>
</dbReference>
<evidence type="ECO:0000256" key="4">
    <source>
        <dbReference type="ARBA" id="ARBA00022692"/>
    </source>
</evidence>
<keyword evidence="5" id="KW-0864">Zinc transport</keyword>
<keyword evidence="7" id="KW-0406">Ion transport</keyword>
<evidence type="ECO:0000256" key="8">
    <source>
        <dbReference type="ARBA" id="ARBA00023136"/>
    </source>
</evidence>
<evidence type="ECO:0000313" key="14">
    <source>
        <dbReference type="Proteomes" id="UP000545037"/>
    </source>
</evidence>
<sequence>MAHTHAPHDPAGHGHDHRGHDHGGHDHGPHDHGKDHGHSHAHGHGHHHHGPVDTGDWRYLVGLLVNLAFVVCEFTAGIISGSTALMADAGHNLSDVMGLAMAGGAAVLARRAAGSRLTYGFGKATVLAALANALLLIFACGAIAFEAVRRLNEPAPVQSGLIMAVAGIGLVINLGTALLFLKSQHGDLNARGAYLHMLADAAVSVGVVISGAIIMFTGWAIIDPLVSLGIVVVIVLGTWGLLKDSAGLAMDGTPSSVKLDILRDELCGLPGVREVHDLHVWGLSTTETALTAHLVHDRTDADTLLAEAQAVARRHAIGHSTLQLEPQPLPDCPRC</sequence>
<dbReference type="PANTHER" id="PTHR11562:SF17">
    <property type="entry name" value="RE54080P-RELATED"/>
    <property type="match status" value="1"/>
</dbReference>
<feature type="transmembrane region" description="Helical" evidence="10">
    <location>
        <begin position="125"/>
        <end position="145"/>
    </location>
</feature>
<comment type="caution">
    <text evidence="13">The sequence shown here is derived from an EMBL/GenBank/DDBJ whole genome shotgun (WGS) entry which is preliminary data.</text>
</comment>
<dbReference type="GO" id="GO:0005886">
    <property type="term" value="C:plasma membrane"/>
    <property type="evidence" value="ECO:0007669"/>
    <property type="project" value="TreeGrafter"/>
</dbReference>
<feature type="transmembrane region" description="Helical" evidence="10">
    <location>
        <begin position="193"/>
        <end position="219"/>
    </location>
</feature>
<evidence type="ECO:0000256" key="2">
    <source>
        <dbReference type="ARBA" id="ARBA00008873"/>
    </source>
</evidence>
<evidence type="ECO:0000256" key="9">
    <source>
        <dbReference type="SAM" id="MobiDB-lite"/>
    </source>
</evidence>
<dbReference type="Pfam" id="PF16916">
    <property type="entry name" value="ZT_dimer"/>
    <property type="match status" value="1"/>
</dbReference>
<keyword evidence="14" id="KW-1185">Reference proteome</keyword>
<evidence type="ECO:0000256" key="7">
    <source>
        <dbReference type="ARBA" id="ARBA00023065"/>
    </source>
</evidence>
<keyword evidence="4 10" id="KW-0812">Transmembrane</keyword>
<dbReference type="NCBIfam" id="TIGR01297">
    <property type="entry name" value="CDF"/>
    <property type="match status" value="1"/>
</dbReference>
<feature type="transmembrane region" description="Helical" evidence="10">
    <location>
        <begin position="225"/>
        <end position="242"/>
    </location>
</feature>
<keyword evidence="6 10" id="KW-1133">Transmembrane helix</keyword>
<feature type="transmembrane region" description="Helical" evidence="10">
    <location>
        <begin position="96"/>
        <end position="113"/>
    </location>
</feature>
<feature type="domain" description="Cation efflux protein transmembrane" evidence="11">
    <location>
        <begin position="60"/>
        <end position="246"/>
    </location>
</feature>
<evidence type="ECO:0000259" key="11">
    <source>
        <dbReference type="Pfam" id="PF01545"/>
    </source>
</evidence>
<comment type="subcellular location">
    <subcellularLocation>
        <location evidence="1">Membrane</location>
        <topology evidence="1">Multi-pass membrane protein</topology>
    </subcellularLocation>
</comment>
<reference evidence="13 14" key="1">
    <citation type="submission" date="2020-08" db="EMBL/GenBank/DDBJ databases">
        <title>Genomic Encyclopedia of Type Strains, Phase IV (KMG-IV): sequencing the most valuable type-strain genomes for metagenomic binning, comparative biology and taxonomic classification.</title>
        <authorList>
            <person name="Goeker M."/>
        </authorList>
    </citation>
    <scope>NUCLEOTIDE SEQUENCE [LARGE SCALE GENOMIC DNA]</scope>
    <source>
        <strain evidence="13 14">DSM 4737</strain>
    </source>
</reference>
<dbReference type="InterPro" id="IPR058533">
    <property type="entry name" value="Cation_efflux_TM"/>
</dbReference>
<evidence type="ECO:0000256" key="6">
    <source>
        <dbReference type="ARBA" id="ARBA00022989"/>
    </source>
</evidence>
<evidence type="ECO:0000256" key="1">
    <source>
        <dbReference type="ARBA" id="ARBA00004141"/>
    </source>
</evidence>
<dbReference type="AlphaFoldDB" id="A0A7W9FCV8"/>
<keyword evidence="5" id="KW-0862">Zinc</keyword>
<dbReference type="InterPro" id="IPR036837">
    <property type="entry name" value="Cation_efflux_CTD_sf"/>
</dbReference>
<accession>A0A7W9FCV8</accession>
<dbReference type="RefSeq" id="WP_183211592.1">
    <property type="nucleotide sequence ID" value="NZ_JACHOR010000001.1"/>
</dbReference>
<dbReference type="GO" id="GO:0005385">
    <property type="term" value="F:zinc ion transmembrane transporter activity"/>
    <property type="evidence" value="ECO:0007669"/>
    <property type="project" value="TreeGrafter"/>
</dbReference>
<dbReference type="InterPro" id="IPR027469">
    <property type="entry name" value="Cation_efflux_TMD_sf"/>
</dbReference>
<name>A0A7W9FCV8_9CAUL</name>
<keyword evidence="8 10" id="KW-0472">Membrane</keyword>
<dbReference type="Gene3D" id="1.20.1510.10">
    <property type="entry name" value="Cation efflux protein transmembrane domain"/>
    <property type="match status" value="1"/>
</dbReference>
<evidence type="ECO:0000256" key="10">
    <source>
        <dbReference type="SAM" id="Phobius"/>
    </source>
</evidence>
<evidence type="ECO:0000256" key="5">
    <source>
        <dbReference type="ARBA" id="ARBA00022906"/>
    </source>
</evidence>
<evidence type="ECO:0000259" key="12">
    <source>
        <dbReference type="Pfam" id="PF16916"/>
    </source>
</evidence>
<dbReference type="EMBL" id="JACHOR010000001">
    <property type="protein sequence ID" value="MBB5744612.1"/>
    <property type="molecule type" value="Genomic_DNA"/>
</dbReference>
<protein>
    <submittedName>
        <fullName evidence="13">Cobalt-zinc-cadmium efflux system protein</fullName>
    </submittedName>
</protein>
<proteinExistence type="inferred from homology"/>
<gene>
    <name evidence="13" type="ORF">GGR13_000184</name>
</gene>
<dbReference type="InterPro" id="IPR027470">
    <property type="entry name" value="Cation_efflux_CTD"/>
</dbReference>
<dbReference type="InterPro" id="IPR050681">
    <property type="entry name" value="CDF/SLC30A"/>
</dbReference>
<organism evidence="13 14">
    <name type="scientific">Brevundimonas variabilis</name>
    <dbReference type="NCBI Taxonomy" id="74312"/>
    <lineage>
        <taxon>Bacteria</taxon>
        <taxon>Pseudomonadati</taxon>
        <taxon>Pseudomonadota</taxon>
        <taxon>Alphaproteobacteria</taxon>
        <taxon>Caulobacterales</taxon>
        <taxon>Caulobacteraceae</taxon>
        <taxon>Brevundimonas</taxon>
    </lineage>
</organism>
<comment type="similarity">
    <text evidence="2">Belongs to the cation diffusion facilitator (CDF) transporter (TC 2.A.4) family. SLC30A subfamily.</text>
</comment>
<feature type="transmembrane region" description="Helical" evidence="10">
    <location>
        <begin position="59"/>
        <end position="84"/>
    </location>
</feature>